<sequence>MLVATRLTEGVDHRLQPGLGRGGIGPEVGAVRLLLAGGQHQHRRLVGMQHRLAEQQVAQGIDQRLEPYAADADPLGQGGARNRDTGAGEDLRLR</sequence>
<dbReference type="AlphaFoldDB" id="A0A1I7J9H6"/>
<evidence type="ECO:0000256" key="1">
    <source>
        <dbReference type="SAM" id="MobiDB-lite"/>
    </source>
</evidence>
<reference evidence="3" key="1">
    <citation type="submission" date="2016-10" db="EMBL/GenBank/DDBJ databases">
        <authorList>
            <person name="Varghese N."/>
            <person name="Submissions S."/>
        </authorList>
    </citation>
    <scope>NUCLEOTIDE SEQUENCE [LARGE SCALE GENOMIC DNA]</scope>
    <source>
        <strain evidence="3">CGMCC 1.6981</strain>
    </source>
</reference>
<keyword evidence="3" id="KW-1185">Reference proteome</keyword>
<gene>
    <name evidence="2" type="ORF">SAMN04487955_109187</name>
</gene>
<feature type="region of interest" description="Disordered" evidence="1">
    <location>
        <begin position="63"/>
        <end position="94"/>
    </location>
</feature>
<evidence type="ECO:0000313" key="3">
    <source>
        <dbReference type="Proteomes" id="UP000198693"/>
    </source>
</evidence>
<dbReference type="Proteomes" id="UP000198693">
    <property type="component" value="Unassembled WGS sequence"/>
</dbReference>
<protein>
    <submittedName>
        <fullName evidence="2">Uncharacterized protein</fullName>
    </submittedName>
</protein>
<accession>A0A1I7J9H6</accession>
<proteinExistence type="predicted"/>
<feature type="compositionally biased region" description="Basic and acidic residues" evidence="1">
    <location>
        <begin position="81"/>
        <end position="94"/>
    </location>
</feature>
<evidence type="ECO:0000313" key="2">
    <source>
        <dbReference type="EMBL" id="SFU81850.1"/>
    </source>
</evidence>
<name>A0A1I7J9H6_9GAMM</name>
<organism evidence="2 3">
    <name type="scientific">Halomonas korlensis</name>
    <dbReference type="NCBI Taxonomy" id="463301"/>
    <lineage>
        <taxon>Bacteria</taxon>
        <taxon>Pseudomonadati</taxon>
        <taxon>Pseudomonadota</taxon>
        <taxon>Gammaproteobacteria</taxon>
        <taxon>Oceanospirillales</taxon>
        <taxon>Halomonadaceae</taxon>
        <taxon>Halomonas</taxon>
    </lineage>
</organism>
<dbReference type="EMBL" id="FPBP01000009">
    <property type="protein sequence ID" value="SFU81850.1"/>
    <property type="molecule type" value="Genomic_DNA"/>
</dbReference>